<dbReference type="AlphaFoldDB" id="A0A444RYN7"/>
<name>A0A444RYN7_VERDA</name>
<dbReference type="Proteomes" id="UP000288725">
    <property type="component" value="Chromosome 1"/>
</dbReference>
<organism evidence="1 2">
    <name type="scientific">Verticillium dahliae</name>
    <name type="common">Verticillium wilt</name>
    <dbReference type="NCBI Taxonomy" id="27337"/>
    <lineage>
        <taxon>Eukaryota</taxon>
        <taxon>Fungi</taxon>
        <taxon>Dikarya</taxon>
        <taxon>Ascomycota</taxon>
        <taxon>Pezizomycotina</taxon>
        <taxon>Sordariomycetes</taxon>
        <taxon>Hypocreomycetidae</taxon>
        <taxon>Glomerellales</taxon>
        <taxon>Plectosphaerellaceae</taxon>
        <taxon>Verticillium</taxon>
    </lineage>
</organism>
<accession>A0A444RYN7</accession>
<proteinExistence type="predicted"/>
<comment type="caution">
    <text evidence="1">The sequence shown here is derived from an EMBL/GenBank/DDBJ whole genome shotgun (WGS) entry which is preliminary data.</text>
</comment>
<protein>
    <submittedName>
        <fullName evidence="1">Uncharacterized protein</fullName>
    </submittedName>
</protein>
<sequence length="154" mass="17323">MTLPAPTENSTCLEPPPRLGIRLGSGRSHRLDRRVTPGVFQRVHLLRRWPRLKPALDARHRYRPLPPCPISPRFDIRPTARPGIIDTRLGSPPTHPECPGYPLHLPCSRRLEPRVFKYPTILPRATVLHLRNESPSSIAASLNCIGSRIAPARP</sequence>
<dbReference type="EMBL" id="RSDZ01000053">
    <property type="protein sequence ID" value="RXG46224.1"/>
    <property type="molecule type" value="Genomic_DNA"/>
</dbReference>
<evidence type="ECO:0000313" key="1">
    <source>
        <dbReference type="EMBL" id="RXG46224.1"/>
    </source>
</evidence>
<evidence type="ECO:0000313" key="2">
    <source>
        <dbReference type="Proteomes" id="UP000288725"/>
    </source>
</evidence>
<reference evidence="1 2" key="1">
    <citation type="submission" date="2018-12" db="EMBL/GenBank/DDBJ databases">
        <title>Genome of Verticillium dahliae isolate Getta Getta.</title>
        <authorList>
            <person name="Gardiner D.M."/>
        </authorList>
    </citation>
    <scope>NUCLEOTIDE SEQUENCE [LARGE SCALE GENOMIC DNA]</scope>
    <source>
        <strain evidence="1 2">Getta Getta</strain>
    </source>
</reference>
<gene>
    <name evidence="1" type="ORF">VDGE_30286</name>
</gene>